<dbReference type="InterPro" id="IPR007138">
    <property type="entry name" value="ABM_dom"/>
</dbReference>
<evidence type="ECO:0000313" key="2">
    <source>
        <dbReference type="EMBL" id="RKP55686.1"/>
    </source>
</evidence>
<proteinExistence type="predicted"/>
<comment type="caution">
    <text evidence="2">The sequence shown here is derived from an EMBL/GenBank/DDBJ whole genome shotgun (WGS) entry which is preliminary data.</text>
</comment>
<organism evidence="2 3">
    <name type="scientific">Pararobbsia silviterrae</name>
    <dbReference type="NCBI Taxonomy" id="1792498"/>
    <lineage>
        <taxon>Bacteria</taxon>
        <taxon>Pseudomonadati</taxon>
        <taxon>Pseudomonadota</taxon>
        <taxon>Betaproteobacteria</taxon>
        <taxon>Burkholderiales</taxon>
        <taxon>Burkholderiaceae</taxon>
        <taxon>Pararobbsia</taxon>
    </lineage>
</organism>
<keyword evidence="2" id="KW-0503">Monooxygenase</keyword>
<protein>
    <submittedName>
        <fullName evidence="2">Antibiotic biosynthesis monooxygenase</fullName>
    </submittedName>
</protein>
<dbReference type="Pfam" id="PF03992">
    <property type="entry name" value="ABM"/>
    <property type="match status" value="1"/>
</dbReference>
<dbReference type="Proteomes" id="UP000270342">
    <property type="component" value="Unassembled WGS sequence"/>
</dbReference>
<keyword evidence="2" id="KW-0560">Oxidoreductase</keyword>
<dbReference type="InterPro" id="IPR050744">
    <property type="entry name" value="AI-2_Isomerase_LsrG"/>
</dbReference>
<feature type="domain" description="ABM" evidence="1">
    <location>
        <begin position="4"/>
        <end position="92"/>
    </location>
</feature>
<dbReference type="SUPFAM" id="SSF54909">
    <property type="entry name" value="Dimeric alpha+beta barrel"/>
    <property type="match status" value="1"/>
</dbReference>
<evidence type="ECO:0000259" key="1">
    <source>
        <dbReference type="PROSITE" id="PS51725"/>
    </source>
</evidence>
<dbReference type="RefSeq" id="WP_121086227.1">
    <property type="nucleotide sequence ID" value="NZ_RBZU01000004.1"/>
</dbReference>
<evidence type="ECO:0000313" key="3">
    <source>
        <dbReference type="Proteomes" id="UP000270342"/>
    </source>
</evidence>
<keyword evidence="3" id="KW-1185">Reference proteome</keyword>
<dbReference type="EMBL" id="RBZU01000004">
    <property type="protein sequence ID" value="RKP55686.1"/>
    <property type="molecule type" value="Genomic_DNA"/>
</dbReference>
<dbReference type="OrthoDB" id="9812192at2"/>
<accession>A0A494Y5T1</accession>
<dbReference type="PROSITE" id="PS51725">
    <property type="entry name" value="ABM"/>
    <property type="match status" value="1"/>
</dbReference>
<dbReference type="GO" id="GO:0004497">
    <property type="term" value="F:monooxygenase activity"/>
    <property type="evidence" value="ECO:0007669"/>
    <property type="project" value="UniProtKB-KW"/>
</dbReference>
<name>A0A494Y5T1_9BURK</name>
<sequence length="98" mass="10858">MSEVAVVAISTARPGKEAELETALRALIEPTRSDRGFITYDLHRNIQDPRTFVFIERWASLDDLQAHAKASHIRAFGARSGELCESSSLHILDANPVI</sequence>
<dbReference type="Gene3D" id="3.30.70.100">
    <property type="match status" value="1"/>
</dbReference>
<reference evidence="2 3" key="1">
    <citation type="submission" date="2018-10" db="EMBL/GenBank/DDBJ databases">
        <title>Robbsia sp. DHC34, isolated from soil.</title>
        <authorList>
            <person name="Gao Z.-H."/>
            <person name="Qiu L.-H."/>
        </authorList>
    </citation>
    <scope>NUCLEOTIDE SEQUENCE [LARGE SCALE GENOMIC DNA]</scope>
    <source>
        <strain evidence="2 3">DHC34</strain>
    </source>
</reference>
<dbReference type="PANTHER" id="PTHR33336:SF3">
    <property type="entry name" value="ABM DOMAIN-CONTAINING PROTEIN"/>
    <property type="match status" value="1"/>
</dbReference>
<dbReference type="AlphaFoldDB" id="A0A494Y5T1"/>
<dbReference type="GO" id="GO:0005829">
    <property type="term" value="C:cytosol"/>
    <property type="evidence" value="ECO:0007669"/>
    <property type="project" value="TreeGrafter"/>
</dbReference>
<dbReference type="InterPro" id="IPR011008">
    <property type="entry name" value="Dimeric_a/b-barrel"/>
</dbReference>
<dbReference type="PANTHER" id="PTHR33336">
    <property type="entry name" value="QUINOL MONOOXYGENASE YGIN-RELATED"/>
    <property type="match status" value="1"/>
</dbReference>
<gene>
    <name evidence="2" type="ORF">D7S86_10680</name>
</gene>